<dbReference type="OrthoDB" id="10055367at2759"/>
<keyword evidence="5" id="KW-0677">Repeat</keyword>
<dbReference type="Pfam" id="PF00054">
    <property type="entry name" value="Laminin_G_1"/>
    <property type="match status" value="3"/>
</dbReference>
<gene>
    <name evidence="14" type="ORF">B7P43_G15032</name>
</gene>
<keyword evidence="7" id="KW-1133">Transmembrane helix</keyword>
<evidence type="ECO:0000256" key="1">
    <source>
        <dbReference type="ARBA" id="ARBA00004167"/>
    </source>
</evidence>
<dbReference type="InterPro" id="IPR036179">
    <property type="entry name" value="Ig-like_dom_sf"/>
</dbReference>
<dbReference type="InterPro" id="IPR000152">
    <property type="entry name" value="EGF-type_Asp/Asn_hydroxyl_site"/>
</dbReference>
<evidence type="ECO:0000313" key="14">
    <source>
        <dbReference type="EMBL" id="PNF14541.1"/>
    </source>
</evidence>
<dbReference type="SUPFAM" id="SSF48726">
    <property type="entry name" value="Immunoglobulin"/>
    <property type="match status" value="1"/>
</dbReference>
<evidence type="ECO:0000259" key="12">
    <source>
        <dbReference type="PROSITE" id="PS50025"/>
    </source>
</evidence>
<dbReference type="FunCoup" id="A0A2J7PDX8">
    <property type="interactions" value="34"/>
</dbReference>
<dbReference type="GO" id="GO:0120025">
    <property type="term" value="C:plasma membrane bounded cell projection"/>
    <property type="evidence" value="ECO:0007669"/>
    <property type="project" value="UniProtKB-ARBA"/>
</dbReference>
<dbReference type="InterPro" id="IPR013320">
    <property type="entry name" value="ConA-like_dom_sf"/>
</dbReference>
<protein>
    <recommendedName>
        <fullName evidence="16">Basement membrane-specific heparan sulfate proteoglycan core protein</fullName>
    </recommendedName>
</protein>
<dbReference type="PROSITE" id="PS00022">
    <property type="entry name" value="EGF_1"/>
    <property type="match status" value="4"/>
</dbReference>
<feature type="domain" description="EGF-like" evidence="13">
    <location>
        <begin position="213"/>
        <end position="249"/>
    </location>
</feature>
<feature type="domain" description="Laminin G" evidence="12">
    <location>
        <begin position="38"/>
        <end position="215"/>
    </location>
</feature>
<dbReference type="PANTHER" id="PTHR15036">
    <property type="entry name" value="PIKACHURIN-LIKE PROTEIN"/>
    <property type="match status" value="1"/>
</dbReference>
<comment type="caution">
    <text evidence="14">The sequence shown here is derived from an EMBL/GenBank/DDBJ whole genome shotgun (WGS) entry which is preliminary data.</text>
</comment>
<evidence type="ECO:0000256" key="10">
    <source>
        <dbReference type="ARBA" id="ARBA00023180"/>
    </source>
</evidence>
<dbReference type="Pfam" id="PF00008">
    <property type="entry name" value="EGF"/>
    <property type="match status" value="3"/>
</dbReference>
<dbReference type="GO" id="GO:0048056">
    <property type="term" value="P:R3/R4 cell differentiation"/>
    <property type="evidence" value="ECO:0007669"/>
    <property type="project" value="UniProtKB-ARBA"/>
</dbReference>
<dbReference type="GO" id="GO:0005911">
    <property type="term" value="C:cell-cell junction"/>
    <property type="evidence" value="ECO:0007669"/>
    <property type="project" value="UniProtKB-ARBA"/>
</dbReference>
<feature type="disulfide bond" evidence="11">
    <location>
        <begin position="239"/>
        <end position="248"/>
    </location>
</feature>
<dbReference type="GO" id="GO:0071944">
    <property type="term" value="C:cell periphery"/>
    <property type="evidence" value="ECO:0007669"/>
    <property type="project" value="UniProtKB-ARBA"/>
</dbReference>
<evidence type="ECO:0000256" key="9">
    <source>
        <dbReference type="ARBA" id="ARBA00023157"/>
    </source>
</evidence>
<feature type="disulfide bond" evidence="11">
    <location>
        <begin position="255"/>
        <end position="265"/>
    </location>
</feature>
<dbReference type="InterPro" id="IPR000742">
    <property type="entry name" value="EGF"/>
</dbReference>
<evidence type="ECO:0000256" key="11">
    <source>
        <dbReference type="PROSITE-ProRule" id="PRU00076"/>
    </source>
</evidence>
<evidence type="ECO:0000256" key="6">
    <source>
        <dbReference type="ARBA" id="ARBA00022837"/>
    </source>
</evidence>
<dbReference type="PROSITE" id="PS50026">
    <property type="entry name" value="EGF_3"/>
    <property type="match status" value="4"/>
</dbReference>
<dbReference type="AlphaFoldDB" id="A0A2J7PDX8"/>
<feature type="domain" description="Laminin G" evidence="12">
    <location>
        <begin position="560"/>
        <end position="745"/>
    </location>
</feature>
<dbReference type="PROSITE" id="PS50025">
    <property type="entry name" value="LAM_G_DOMAIN"/>
    <property type="match status" value="3"/>
</dbReference>
<keyword evidence="6" id="KW-0106">Calcium</keyword>
<dbReference type="SUPFAM" id="SSF57196">
    <property type="entry name" value="EGF/Laminin"/>
    <property type="match status" value="2"/>
</dbReference>
<dbReference type="PROSITE" id="PS01186">
    <property type="entry name" value="EGF_2"/>
    <property type="match status" value="3"/>
</dbReference>
<feature type="domain" description="EGF-like" evidence="13">
    <location>
        <begin position="251"/>
        <end position="286"/>
    </location>
</feature>
<dbReference type="GO" id="GO:0050769">
    <property type="term" value="P:positive regulation of neurogenesis"/>
    <property type="evidence" value="ECO:0007669"/>
    <property type="project" value="UniProtKB-ARBA"/>
</dbReference>
<evidence type="ECO:0008006" key="16">
    <source>
        <dbReference type="Google" id="ProtNLM"/>
    </source>
</evidence>
<dbReference type="FunFam" id="2.10.25.10:FF:000247">
    <property type="entry name" value="Delta/notch like EGF repeat containing"/>
    <property type="match status" value="1"/>
</dbReference>
<dbReference type="InterPro" id="IPR050372">
    <property type="entry name" value="Neurexin-related_CASP"/>
</dbReference>
<evidence type="ECO:0000256" key="8">
    <source>
        <dbReference type="ARBA" id="ARBA00023136"/>
    </source>
</evidence>
<evidence type="ECO:0000256" key="5">
    <source>
        <dbReference type="ARBA" id="ARBA00022737"/>
    </source>
</evidence>
<dbReference type="CDD" id="cd00096">
    <property type="entry name" value="Ig"/>
    <property type="match status" value="1"/>
</dbReference>
<dbReference type="SMART" id="SM00282">
    <property type="entry name" value="LamG"/>
    <property type="match status" value="3"/>
</dbReference>
<feature type="disulfide bond" evidence="11">
    <location>
        <begin position="486"/>
        <end position="503"/>
    </location>
</feature>
<evidence type="ECO:0000256" key="7">
    <source>
        <dbReference type="ARBA" id="ARBA00022989"/>
    </source>
</evidence>
<evidence type="ECO:0000256" key="2">
    <source>
        <dbReference type="ARBA" id="ARBA00022536"/>
    </source>
</evidence>
<dbReference type="EMBL" id="NEVH01026122">
    <property type="protein sequence ID" value="PNF14541.1"/>
    <property type="molecule type" value="Genomic_DNA"/>
</dbReference>
<dbReference type="GO" id="GO:0005509">
    <property type="term" value="F:calcium ion binding"/>
    <property type="evidence" value="ECO:0007669"/>
    <property type="project" value="InterPro"/>
</dbReference>
<dbReference type="GO" id="GO:0007411">
    <property type="term" value="P:axon guidance"/>
    <property type="evidence" value="ECO:0007669"/>
    <property type="project" value="UniProtKB-ARBA"/>
</dbReference>
<feature type="domain" description="EGF-like" evidence="13">
    <location>
        <begin position="517"/>
        <end position="554"/>
    </location>
</feature>
<dbReference type="STRING" id="105785.A0A2J7PDX8"/>
<proteinExistence type="predicted"/>
<dbReference type="FunFam" id="2.10.25.10:FF:000012">
    <property type="entry name" value="Delta-like protein"/>
    <property type="match status" value="2"/>
</dbReference>
<evidence type="ECO:0000256" key="4">
    <source>
        <dbReference type="ARBA" id="ARBA00022729"/>
    </source>
</evidence>
<evidence type="ECO:0000256" key="3">
    <source>
        <dbReference type="ARBA" id="ARBA00022692"/>
    </source>
</evidence>
<dbReference type="SUPFAM" id="SSF49899">
    <property type="entry name" value="Concanavalin A-like lectins/glucanases"/>
    <property type="match status" value="3"/>
</dbReference>
<dbReference type="SMART" id="SM00179">
    <property type="entry name" value="EGF_CA"/>
    <property type="match status" value="4"/>
</dbReference>
<dbReference type="GO" id="GO:0016020">
    <property type="term" value="C:membrane"/>
    <property type="evidence" value="ECO:0007669"/>
    <property type="project" value="UniProtKB-SubCell"/>
</dbReference>
<feature type="disulfide bond" evidence="11">
    <location>
        <begin position="220"/>
        <end position="237"/>
    </location>
</feature>
<keyword evidence="4" id="KW-0732">Signal</keyword>
<dbReference type="Proteomes" id="UP000235965">
    <property type="component" value="Unassembled WGS sequence"/>
</dbReference>
<dbReference type="CDD" id="cd00110">
    <property type="entry name" value="LamG"/>
    <property type="match status" value="3"/>
</dbReference>
<comment type="caution">
    <text evidence="11">Lacks conserved residue(s) required for the propagation of feature annotation.</text>
</comment>
<name>A0A2J7PDX8_9NEOP</name>
<dbReference type="Gene3D" id="2.10.25.10">
    <property type="entry name" value="Laminin"/>
    <property type="match status" value="3"/>
</dbReference>
<feature type="disulfide bond" evidence="11">
    <location>
        <begin position="505"/>
        <end position="514"/>
    </location>
</feature>
<dbReference type="InterPro" id="IPR001791">
    <property type="entry name" value="Laminin_G"/>
</dbReference>
<comment type="subcellular location">
    <subcellularLocation>
        <location evidence="1">Membrane</location>
        <topology evidence="1">Single-pass membrane protein</topology>
    </subcellularLocation>
</comment>
<keyword evidence="15" id="KW-1185">Reference proteome</keyword>
<dbReference type="SMART" id="SM00181">
    <property type="entry name" value="EGF"/>
    <property type="match status" value="4"/>
</dbReference>
<feature type="domain" description="Laminin G" evidence="12">
    <location>
        <begin position="291"/>
        <end position="466"/>
    </location>
</feature>
<keyword evidence="2 11" id="KW-0245">EGF-like domain</keyword>
<dbReference type="Gene3D" id="2.60.120.200">
    <property type="match status" value="3"/>
</dbReference>
<accession>A0A2J7PDX8</accession>
<dbReference type="GO" id="GO:0120035">
    <property type="term" value="P:regulation of plasma membrane bounded cell projection organization"/>
    <property type="evidence" value="ECO:0007669"/>
    <property type="project" value="UniProtKB-ARBA"/>
</dbReference>
<organism evidence="14 15">
    <name type="scientific">Cryptotermes secundus</name>
    <dbReference type="NCBI Taxonomy" id="105785"/>
    <lineage>
        <taxon>Eukaryota</taxon>
        <taxon>Metazoa</taxon>
        <taxon>Ecdysozoa</taxon>
        <taxon>Arthropoda</taxon>
        <taxon>Hexapoda</taxon>
        <taxon>Insecta</taxon>
        <taxon>Pterygota</taxon>
        <taxon>Neoptera</taxon>
        <taxon>Polyneoptera</taxon>
        <taxon>Dictyoptera</taxon>
        <taxon>Blattodea</taxon>
        <taxon>Blattoidea</taxon>
        <taxon>Termitoidae</taxon>
        <taxon>Kalotermitidae</taxon>
        <taxon>Cryptotermitinae</taxon>
        <taxon>Cryptotermes</taxon>
    </lineage>
</organism>
<sequence length="765" mass="82948">MLTIPDVRAVDAGTYVCTARNRNVKMDIPTVLVVTGVVPYFAQAPTSFMALPTLPDAYLQFNIEVSFKPESSDGLILYNGQQKEGGGDFVSLGLNNSYVEFRFDVGSGPAVIRSDHPIRIGEWHTVKLSRTRKQGTMYVDGNGPYSGTALGRFQGLDLVEPLYVGGVPDFRNIHRLSGFNRGFVGCISRLLIGSVHHELVRDATLNQGVTTCETCAVNPCLNQGVCQEATELQGYSCICPPGFSGLNCDRVGEACFPGACGVGRCINRDEGFECLCPFGKQGAHCENDIDISEPAFADDAYVSYPTPKALRRLKMALKFNPADAQDGLLMYCAQSEDGQGDFTSLAIRDKRLEFRFDTGSGPAVIRSEREVTPGEWTTVSVGRNFREGQIIVNDGAPVVGQSPGQTRGLNLKTPLYVGGYDKQRIRLADGVGVKKGFSGCVREIQMSGEKLDIVGSVVDAANVQDCGSLYRRNHYTTASPCDRNPCLNGGTCRLIDSIGHYNCTCQDGFSGQHCELEADLCVALYPCHNGGQCVGTPNSYKCRCPTGYGGTNCEQAAEFSSEVSFQGDGYIELSNSLLPHKTPTENEVITLEFSTTEPNGLIFWHGQTPDTDGRTQQDYVALAVVDGILEFSFELGSGPAQIQTRADTRVDDGKRHHVILRRQASDGSIELDSITEFGESQGILKMLNTRGNIYIGGLPDFDRMTGGKYLRGFVGCIHSLLIQESSGPGLNFREEALYSVNALPCTNDPDVADNSLGGLEDHIHK</sequence>
<feature type="disulfide bond" evidence="11">
    <location>
        <begin position="544"/>
        <end position="553"/>
    </location>
</feature>
<keyword evidence="3" id="KW-0812">Transmembrane</keyword>
<dbReference type="CDD" id="cd00054">
    <property type="entry name" value="EGF_CA"/>
    <property type="match status" value="4"/>
</dbReference>
<evidence type="ECO:0000313" key="15">
    <source>
        <dbReference type="Proteomes" id="UP000235965"/>
    </source>
</evidence>
<feature type="disulfide bond" evidence="11">
    <location>
        <begin position="276"/>
        <end position="285"/>
    </location>
</feature>
<dbReference type="PANTHER" id="PTHR15036:SF85">
    <property type="entry name" value="SP2353, ISOFORM A"/>
    <property type="match status" value="1"/>
</dbReference>
<evidence type="ECO:0000259" key="13">
    <source>
        <dbReference type="PROSITE" id="PS50026"/>
    </source>
</evidence>
<dbReference type="GO" id="GO:0040008">
    <property type="term" value="P:regulation of growth"/>
    <property type="evidence" value="ECO:0007669"/>
    <property type="project" value="UniProtKB-ARBA"/>
</dbReference>
<dbReference type="InParanoid" id="A0A2J7PDX8"/>
<reference evidence="14 15" key="1">
    <citation type="submission" date="2017-12" db="EMBL/GenBank/DDBJ databases">
        <title>Hemimetabolous genomes reveal molecular basis of termite eusociality.</title>
        <authorList>
            <person name="Harrison M.C."/>
            <person name="Jongepier E."/>
            <person name="Robertson H.M."/>
            <person name="Arning N."/>
            <person name="Bitard-Feildel T."/>
            <person name="Chao H."/>
            <person name="Childers C.P."/>
            <person name="Dinh H."/>
            <person name="Doddapaneni H."/>
            <person name="Dugan S."/>
            <person name="Gowin J."/>
            <person name="Greiner C."/>
            <person name="Han Y."/>
            <person name="Hu H."/>
            <person name="Hughes D.S.T."/>
            <person name="Huylmans A.-K."/>
            <person name="Kemena C."/>
            <person name="Kremer L.P.M."/>
            <person name="Lee S.L."/>
            <person name="Lopez-Ezquerra A."/>
            <person name="Mallet L."/>
            <person name="Monroy-Kuhn J.M."/>
            <person name="Moser A."/>
            <person name="Murali S.C."/>
            <person name="Muzny D.M."/>
            <person name="Otani S."/>
            <person name="Piulachs M.-D."/>
            <person name="Poelchau M."/>
            <person name="Qu J."/>
            <person name="Schaub F."/>
            <person name="Wada-Katsumata A."/>
            <person name="Worley K.C."/>
            <person name="Xie Q."/>
            <person name="Ylla G."/>
            <person name="Poulsen M."/>
            <person name="Gibbs R.A."/>
            <person name="Schal C."/>
            <person name="Richards S."/>
            <person name="Belles X."/>
            <person name="Korb J."/>
            <person name="Bornberg-Bauer E."/>
        </authorList>
    </citation>
    <scope>NUCLEOTIDE SEQUENCE [LARGE SCALE GENOMIC DNA]</scope>
    <source>
        <tissue evidence="14">Whole body</tissue>
    </source>
</reference>
<keyword evidence="10" id="KW-0325">Glycoprotein</keyword>
<feature type="domain" description="EGF-like" evidence="13">
    <location>
        <begin position="477"/>
        <end position="515"/>
    </location>
</feature>
<dbReference type="PROSITE" id="PS00010">
    <property type="entry name" value="ASX_HYDROXYL"/>
    <property type="match status" value="1"/>
</dbReference>
<keyword evidence="8" id="KW-0472">Membrane</keyword>
<dbReference type="InterPro" id="IPR001881">
    <property type="entry name" value="EGF-like_Ca-bd_dom"/>
</dbReference>
<keyword evidence="9 11" id="KW-1015">Disulfide bond</keyword>
<dbReference type="GO" id="GO:0016318">
    <property type="term" value="P:ommatidial rotation"/>
    <property type="evidence" value="ECO:0007669"/>
    <property type="project" value="UniProtKB-ARBA"/>
</dbReference>